<dbReference type="InterPro" id="IPR000271">
    <property type="entry name" value="Ribosomal_bL34"/>
</dbReference>
<dbReference type="PANTHER" id="PTHR14503:SF4">
    <property type="entry name" value="LARGE RIBOSOMAL SUBUNIT PROTEIN BL34M"/>
    <property type="match status" value="1"/>
</dbReference>
<dbReference type="Gene3D" id="1.10.287.3980">
    <property type="match status" value="1"/>
</dbReference>
<dbReference type="OrthoDB" id="431691at2759"/>
<dbReference type="GO" id="GO:0005762">
    <property type="term" value="C:mitochondrial large ribosomal subunit"/>
    <property type="evidence" value="ECO:0007669"/>
    <property type="project" value="TreeGrafter"/>
</dbReference>
<keyword evidence="6" id="KW-1185">Reference proteome</keyword>
<comment type="similarity">
    <text evidence="1">Belongs to the bacterial ribosomal protein bL34 family.</text>
</comment>
<dbReference type="PANTHER" id="PTHR14503">
    <property type="entry name" value="MITOCHONDRIAL RIBOSOMAL PROTEIN 34 FAMILY MEMBER"/>
    <property type="match status" value="1"/>
</dbReference>
<dbReference type="GO" id="GO:0003735">
    <property type="term" value="F:structural constituent of ribosome"/>
    <property type="evidence" value="ECO:0007669"/>
    <property type="project" value="InterPro"/>
</dbReference>
<accession>A0A9N8VRY2</accession>
<dbReference type="EMBL" id="CAJVPK010000164">
    <property type="protein sequence ID" value="CAG8464255.1"/>
    <property type="molecule type" value="Genomic_DNA"/>
</dbReference>
<reference evidence="5" key="1">
    <citation type="submission" date="2021-06" db="EMBL/GenBank/DDBJ databases">
        <authorList>
            <person name="Kallberg Y."/>
            <person name="Tangrot J."/>
            <person name="Rosling A."/>
        </authorList>
    </citation>
    <scope>NUCLEOTIDE SEQUENCE</scope>
    <source>
        <strain evidence="5">AZ414A</strain>
    </source>
</reference>
<gene>
    <name evidence="5" type="ORF">DEBURN_LOCUS2838</name>
</gene>
<evidence type="ECO:0000256" key="4">
    <source>
        <dbReference type="ARBA" id="ARBA00035274"/>
    </source>
</evidence>
<dbReference type="NCBIfam" id="TIGR01030">
    <property type="entry name" value="rpmH_bact"/>
    <property type="match status" value="1"/>
</dbReference>
<evidence type="ECO:0000256" key="3">
    <source>
        <dbReference type="ARBA" id="ARBA00023274"/>
    </source>
</evidence>
<dbReference type="Proteomes" id="UP000789706">
    <property type="component" value="Unassembled WGS sequence"/>
</dbReference>
<evidence type="ECO:0000256" key="1">
    <source>
        <dbReference type="ARBA" id="ARBA00010111"/>
    </source>
</evidence>
<dbReference type="Pfam" id="PF00468">
    <property type="entry name" value="Ribosomal_L34"/>
    <property type="match status" value="1"/>
</dbReference>
<sequence length="105" mass="12267">MSTLFLHITMQSSLLSGIFSSLNSSPTTHLTHLTLPLQTTNTTTFNTTTNLFGFIQARFRAYGREYQPSNIVRKRRHGFRARLKNRNGRRILTRRRMKGRKFLSH</sequence>
<organism evidence="5 6">
    <name type="scientific">Diversispora eburnea</name>
    <dbReference type="NCBI Taxonomy" id="1213867"/>
    <lineage>
        <taxon>Eukaryota</taxon>
        <taxon>Fungi</taxon>
        <taxon>Fungi incertae sedis</taxon>
        <taxon>Mucoromycota</taxon>
        <taxon>Glomeromycotina</taxon>
        <taxon>Glomeromycetes</taxon>
        <taxon>Diversisporales</taxon>
        <taxon>Diversisporaceae</taxon>
        <taxon>Diversispora</taxon>
    </lineage>
</organism>
<name>A0A9N8VRY2_9GLOM</name>
<dbReference type="HAMAP" id="MF_00391">
    <property type="entry name" value="Ribosomal_bL34"/>
    <property type="match status" value="1"/>
</dbReference>
<dbReference type="GO" id="GO:0006412">
    <property type="term" value="P:translation"/>
    <property type="evidence" value="ECO:0007669"/>
    <property type="project" value="InterPro"/>
</dbReference>
<dbReference type="AlphaFoldDB" id="A0A9N8VRY2"/>
<evidence type="ECO:0000256" key="2">
    <source>
        <dbReference type="ARBA" id="ARBA00022980"/>
    </source>
</evidence>
<evidence type="ECO:0000313" key="5">
    <source>
        <dbReference type="EMBL" id="CAG8464255.1"/>
    </source>
</evidence>
<comment type="caution">
    <text evidence="5">The sequence shown here is derived from an EMBL/GenBank/DDBJ whole genome shotgun (WGS) entry which is preliminary data.</text>
</comment>
<dbReference type="FunFam" id="1.10.287.3980:FF:000001">
    <property type="entry name" value="Mitochondrial ribosomal protein L34"/>
    <property type="match status" value="1"/>
</dbReference>
<proteinExistence type="inferred from homology"/>
<protein>
    <recommendedName>
        <fullName evidence="4">Large ribosomal subunit protein bL34m</fullName>
    </recommendedName>
</protein>
<keyword evidence="3" id="KW-0687">Ribonucleoprotein</keyword>
<keyword evidence="2" id="KW-0689">Ribosomal protein</keyword>
<evidence type="ECO:0000313" key="6">
    <source>
        <dbReference type="Proteomes" id="UP000789706"/>
    </source>
</evidence>